<dbReference type="OrthoDB" id="10042665at2759"/>
<gene>
    <name evidence="3" type="ORF">LAESUDRAFT_724249</name>
</gene>
<dbReference type="STRING" id="1314785.A0A165F2F7"/>
<accession>A0A165F2F7</accession>
<dbReference type="AlphaFoldDB" id="A0A165F2F7"/>
<dbReference type="InterPro" id="IPR056599">
    <property type="entry name" value="AAA_lid_fung"/>
</dbReference>
<dbReference type="GO" id="GO:0005524">
    <property type="term" value="F:ATP binding"/>
    <property type="evidence" value="ECO:0007669"/>
    <property type="project" value="InterPro"/>
</dbReference>
<keyword evidence="4" id="KW-1185">Reference proteome</keyword>
<dbReference type="InterPro" id="IPR054289">
    <property type="entry name" value="DUF7025"/>
</dbReference>
<dbReference type="EMBL" id="KV427616">
    <property type="protein sequence ID" value="KZT08232.1"/>
    <property type="molecule type" value="Genomic_DNA"/>
</dbReference>
<dbReference type="GeneID" id="63825601"/>
<dbReference type="Pfam" id="PF00004">
    <property type="entry name" value="AAA"/>
    <property type="match status" value="1"/>
</dbReference>
<dbReference type="Gene3D" id="3.40.50.300">
    <property type="entry name" value="P-loop containing nucleotide triphosphate hydrolases"/>
    <property type="match status" value="1"/>
</dbReference>
<keyword evidence="3" id="KW-0378">Hydrolase</keyword>
<feature type="domain" description="AAA+ ATPase" evidence="2">
    <location>
        <begin position="510"/>
        <end position="635"/>
    </location>
</feature>
<dbReference type="Pfam" id="PF23232">
    <property type="entry name" value="AAA_lid_13"/>
    <property type="match status" value="1"/>
</dbReference>
<dbReference type="PANTHER" id="PTHR46411:SF3">
    <property type="entry name" value="AAA+ ATPASE DOMAIN-CONTAINING PROTEIN"/>
    <property type="match status" value="1"/>
</dbReference>
<name>A0A165F2F7_9APHY</name>
<dbReference type="Pfam" id="PF22942">
    <property type="entry name" value="DUF7025"/>
    <property type="match status" value="1"/>
</dbReference>
<sequence length="716" mass="79758">MEGSPYRLILESDDDSDSSSEVTDHVPSAEGIEQEDIPDGPPGSVLQVKNLYEVYDPKEQRYVLRPAPLETASEDLREGSKYAVYAFSVIRHFSRSGKGKKHDVILSLEIHSKHLIEVAKEVIGHVHGISWNAKKLRINPQIFLSWLRELQAYQAKLIVAAHTAPENDPARLKVTHLSHLLTYLTTTYASTLDTLSSWLRHGEITFDLLWAVYIPGKTILYTLCPVTGEPRAVRLLHAELCKVLGGCLLSVYDPTGLAVGKDDDGQYNDFVWRLHVVYVEANVPEPGRRTKMIHEFGYAGLQTALCVCGFAGARKISGLNVFPIEYYAGPGGARGLKERLIKRGRKWAAIAGGVHHLAYQGMASCWEKSSYVKFSVKSRIMIDRKTFVEHWPNYAKHPEITRTLLGGNIEKHTLNSNLAASNGQTSTTGATGLSEEELLLTTPVVYGFSLSDKRWLEFAIDQVETFEWNDEVFSQLVITDQHKMILRTLVGSYSAGAASGFDDFIAGKGLGLVVNLFGNPGIGKTLTAEAITEYLRKPLYVVDAGELGTTPQDLDRNLSNVLKLSAAWDAVVLIDEADVFLEQRSLDHLDRNAMVAVFLRQLEYFRGILFLTTNRVRVFDEAFQSRIHVSLKYPDLTPDARRQIWVAFIRKANANLADGQLTEEELSDLGERKVNGRQIKNVVKTAGALAAGKQEVLGYTHLAQVVDLMEQFEMSD</sequence>
<organism evidence="3 4">
    <name type="scientific">Laetiporus sulphureus 93-53</name>
    <dbReference type="NCBI Taxonomy" id="1314785"/>
    <lineage>
        <taxon>Eukaryota</taxon>
        <taxon>Fungi</taxon>
        <taxon>Dikarya</taxon>
        <taxon>Basidiomycota</taxon>
        <taxon>Agaricomycotina</taxon>
        <taxon>Agaricomycetes</taxon>
        <taxon>Polyporales</taxon>
        <taxon>Laetiporus</taxon>
    </lineage>
</organism>
<dbReference type="GO" id="GO:0016887">
    <property type="term" value="F:ATP hydrolysis activity"/>
    <property type="evidence" value="ECO:0007669"/>
    <property type="project" value="InterPro"/>
</dbReference>
<dbReference type="RefSeq" id="XP_040765972.1">
    <property type="nucleotide sequence ID" value="XM_040908572.1"/>
</dbReference>
<dbReference type="SUPFAM" id="SSF52540">
    <property type="entry name" value="P-loop containing nucleoside triphosphate hydrolases"/>
    <property type="match status" value="1"/>
</dbReference>
<evidence type="ECO:0000313" key="4">
    <source>
        <dbReference type="Proteomes" id="UP000076871"/>
    </source>
</evidence>
<dbReference type="InterPro" id="IPR003959">
    <property type="entry name" value="ATPase_AAA_core"/>
</dbReference>
<evidence type="ECO:0000256" key="1">
    <source>
        <dbReference type="SAM" id="MobiDB-lite"/>
    </source>
</evidence>
<dbReference type="InterPro" id="IPR027417">
    <property type="entry name" value="P-loop_NTPase"/>
</dbReference>
<evidence type="ECO:0000259" key="2">
    <source>
        <dbReference type="SMART" id="SM00382"/>
    </source>
</evidence>
<proteinExistence type="predicted"/>
<dbReference type="InParanoid" id="A0A165F2F7"/>
<reference evidence="3 4" key="1">
    <citation type="journal article" date="2016" name="Mol. Biol. Evol.">
        <title>Comparative Genomics of Early-Diverging Mushroom-Forming Fungi Provides Insights into the Origins of Lignocellulose Decay Capabilities.</title>
        <authorList>
            <person name="Nagy L.G."/>
            <person name="Riley R."/>
            <person name="Tritt A."/>
            <person name="Adam C."/>
            <person name="Daum C."/>
            <person name="Floudas D."/>
            <person name="Sun H."/>
            <person name="Yadav J.S."/>
            <person name="Pangilinan J."/>
            <person name="Larsson K.H."/>
            <person name="Matsuura K."/>
            <person name="Barry K."/>
            <person name="Labutti K."/>
            <person name="Kuo R."/>
            <person name="Ohm R.A."/>
            <person name="Bhattacharya S.S."/>
            <person name="Shirouzu T."/>
            <person name="Yoshinaga Y."/>
            <person name="Martin F.M."/>
            <person name="Grigoriev I.V."/>
            <person name="Hibbett D.S."/>
        </authorList>
    </citation>
    <scope>NUCLEOTIDE SEQUENCE [LARGE SCALE GENOMIC DNA]</scope>
    <source>
        <strain evidence="3 4">93-53</strain>
    </source>
</reference>
<dbReference type="InterPro" id="IPR003593">
    <property type="entry name" value="AAA+_ATPase"/>
</dbReference>
<dbReference type="Proteomes" id="UP000076871">
    <property type="component" value="Unassembled WGS sequence"/>
</dbReference>
<feature type="region of interest" description="Disordered" evidence="1">
    <location>
        <begin position="1"/>
        <end position="42"/>
    </location>
</feature>
<dbReference type="PANTHER" id="PTHR46411">
    <property type="entry name" value="FAMILY ATPASE, PUTATIVE-RELATED"/>
    <property type="match status" value="1"/>
</dbReference>
<evidence type="ECO:0000313" key="3">
    <source>
        <dbReference type="EMBL" id="KZT08232.1"/>
    </source>
</evidence>
<protein>
    <submittedName>
        <fullName evidence="3">p-loop containing nucleoside triphosphate hydrolase protein</fullName>
    </submittedName>
</protein>
<dbReference type="SMART" id="SM00382">
    <property type="entry name" value="AAA"/>
    <property type="match status" value="1"/>
</dbReference>